<evidence type="ECO:0000256" key="1">
    <source>
        <dbReference type="SAM" id="Coils"/>
    </source>
</evidence>
<feature type="region of interest" description="Disordered" evidence="2">
    <location>
        <begin position="223"/>
        <end position="655"/>
    </location>
</feature>
<feature type="compositionally biased region" description="Low complexity" evidence="2">
    <location>
        <begin position="488"/>
        <end position="507"/>
    </location>
</feature>
<feature type="compositionally biased region" description="Basic and acidic residues" evidence="2">
    <location>
        <begin position="600"/>
        <end position="648"/>
    </location>
</feature>
<feature type="compositionally biased region" description="Polar residues" evidence="2">
    <location>
        <begin position="469"/>
        <end position="481"/>
    </location>
</feature>
<gene>
    <name evidence="3" type="ORF">FIBSPDRAFT_781507</name>
</gene>
<feature type="compositionally biased region" description="Basic and acidic residues" evidence="2">
    <location>
        <begin position="438"/>
        <end position="451"/>
    </location>
</feature>
<feature type="compositionally biased region" description="Low complexity" evidence="2">
    <location>
        <begin position="256"/>
        <end position="273"/>
    </location>
</feature>
<feature type="compositionally biased region" description="Acidic residues" evidence="2">
    <location>
        <begin position="395"/>
        <end position="405"/>
    </location>
</feature>
<evidence type="ECO:0000256" key="2">
    <source>
        <dbReference type="SAM" id="MobiDB-lite"/>
    </source>
</evidence>
<evidence type="ECO:0000313" key="3">
    <source>
        <dbReference type="EMBL" id="KZP26753.1"/>
    </source>
</evidence>
<feature type="compositionally biased region" description="Polar residues" evidence="2">
    <location>
        <begin position="781"/>
        <end position="796"/>
    </location>
</feature>
<feature type="region of interest" description="Disordered" evidence="2">
    <location>
        <begin position="75"/>
        <end position="173"/>
    </location>
</feature>
<dbReference type="OrthoDB" id="3647690at2759"/>
<evidence type="ECO:0008006" key="5">
    <source>
        <dbReference type="Google" id="ProtNLM"/>
    </source>
</evidence>
<feature type="compositionally biased region" description="Low complexity" evidence="2">
    <location>
        <begin position="362"/>
        <end position="374"/>
    </location>
</feature>
<feature type="region of interest" description="Disordered" evidence="2">
    <location>
        <begin position="734"/>
        <end position="796"/>
    </location>
</feature>
<name>A0A166Q4U5_9AGAM</name>
<feature type="region of interest" description="Disordered" evidence="2">
    <location>
        <begin position="671"/>
        <end position="701"/>
    </location>
</feature>
<sequence length="1077" mass="119048">MASPAPSTDEDTQFIPLSDDEENLWTVIEITAERPRHYKVRWAGNDPATGRPWAQSWVPRTDCTDDLRQVWKNKQALKKQQKGKGKARSSKASATFTPSAATVRPKSSRSNTVTPALGSRPPESKGRAPSKATVKATRTPKRKYQPVETITSDHSDDEVAGEPEAGPSKPRKRFKLDAVVIANIPPVSARDSQESFDVAKIKKYGKVVKHDVDLFEEEAWGAAAVKPIKGKSSTGKAKARDRLNSSEEEEEEVQVREAAAAKPTKGKTSAGKAKAGERLDSSEEEEEEEEVQVREAAAVKLAKGKRNRNTKARESLEPHDEEEDEEPHHNLKTGPPRGVKKTKTYSTKPRSRPTPLATANNKPSSKPSLSKPRSQPAIPSYDDAALLSDRHSPVAEEEPDEDNEVEAAASSDHGPDPLFLPEDDDPVDQNRPQSSNPSEHHEDVSEPHRQPSYEAQIVETQFDLPSPEVQETQSQESNPQSGAVAINQSPPARRSSSSQRQITSSLPPSSQPPYKRPSSKRPADANLQNGKSKPLGSIPRVSPSTFLPYHRSSSSRLLTPEADNMEPEVPISSIEDFSPAKSKNKYADSIRTWGSSQRGPGEELALRRRGEELAREAQERRQTENGKKTRRPLADLRRIHPAEPEKITEPGPEEDITMDSIVQEMEDEFFDLSGGGEDQAPIPEHLAQEEEESTQDLHRERQILTGELARINAQAQREVHNLEQLALQVDPVAEDDEHEAQPTSTPVASEEDTRIKGAPPRKEGTLEELPATLSPPRPSPNDLSRSQTEPVQSQTANLSQAMNLLHLKSEEIATLKAAQALNATRLAESQVAVAALQEATAKGQSTLSEAIKGFEAERMVWEAERIALQASLAESTKATAEAGADRDFFRTQYAQASGFAGAVREENVELEQRVAIAEAQTKDGVYMIKATYVEQVKALQAEIMQANWRADLLRTQSARTDSEVRKKAGEYPGLLAQYEETLEECAMLNATIDELRRDRKALQAKLQRKAQQSLLGPADDVLRLSNGSYPSQVNDLVYRCQWRPGGDVNACLDVFDTHDDLERHMFSDEHLLVRARR</sequence>
<dbReference type="Proteomes" id="UP000076532">
    <property type="component" value="Unassembled WGS sequence"/>
</dbReference>
<feature type="coiled-coil region" evidence="1">
    <location>
        <begin position="900"/>
        <end position="1012"/>
    </location>
</feature>
<proteinExistence type="predicted"/>
<dbReference type="EMBL" id="KV417512">
    <property type="protein sequence ID" value="KZP26753.1"/>
    <property type="molecule type" value="Genomic_DNA"/>
</dbReference>
<reference evidence="3 4" key="1">
    <citation type="journal article" date="2016" name="Mol. Biol. Evol.">
        <title>Comparative Genomics of Early-Diverging Mushroom-Forming Fungi Provides Insights into the Origins of Lignocellulose Decay Capabilities.</title>
        <authorList>
            <person name="Nagy L.G."/>
            <person name="Riley R."/>
            <person name="Tritt A."/>
            <person name="Adam C."/>
            <person name="Daum C."/>
            <person name="Floudas D."/>
            <person name="Sun H."/>
            <person name="Yadav J.S."/>
            <person name="Pangilinan J."/>
            <person name="Larsson K.H."/>
            <person name="Matsuura K."/>
            <person name="Barry K."/>
            <person name="Labutti K."/>
            <person name="Kuo R."/>
            <person name="Ohm R.A."/>
            <person name="Bhattacharya S.S."/>
            <person name="Shirouzu T."/>
            <person name="Yoshinaga Y."/>
            <person name="Martin F.M."/>
            <person name="Grigoriev I.V."/>
            <person name="Hibbett D.S."/>
        </authorList>
    </citation>
    <scope>NUCLEOTIDE SEQUENCE [LARGE SCALE GENOMIC DNA]</scope>
    <source>
        <strain evidence="3 4">CBS 109695</strain>
    </source>
</reference>
<dbReference type="STRING" id="436010.A0A166Q4U5"/>
<protein>
    <recommendedName>
        <fullName evidence="5">Chromo domain-containing protein</fullName>
    </recommendedName>
</protein>
<accession>A0A166Q4U5</accession>
<organism evidence="3 4">
    <name type="scientific">Athelia psychrophila</name>
    <dbReference type="NCBI Taxonomy" id="1759441"/>
    <lineage>
        <taxon>Eukaryota</taxon>
        <taxon>Fungi</taxon>
        <taxon>Dikarya</taxon>
        <taxon>Basidiomycota</taxon>
        <taxon>Agaricomycotina</taxon>
        <taxon>Agaricomycetes</taxon>
        <taxon>Agaricomycetidae</taxon>
        <taxon>Atheliales</taxon>
        <taxon>Atheliaceae</taxon>
        <taxon>Athelia</taxon>
    </lineage>
</organism>
<evidence type="ECO:0000313" key="4">
    <source>
        <dbReference type="Proteomes" id="UP000076532"/>
    </source>
</evidence>
<keyword evidence="1" id="KW-0175">Coiled coil</keyword>
<keyword evidence="4" id="KW-1185">Reference proteome</keyword>
<feature type="compositionally biased region" description="Basic and acidic residues" evidence="2">
    <location>
        <begin position="751"/>
        <end position="765"/>
    </location>
</feature>
<feature type="compositionally biased region" description="Basic residues" evidence="2">
    <location>
        <begin position="75"/>
        <end position="89"/>
    </location>
</feature>
<dbReference type="AlphaFoldDB" id="A0A166Q4U5"/>